<comment type="caution">
    <text evidence="1">The sequence shown here is derived from an EMBL/GenBank/DDBJ whole genome shotgun (WGS) entry which is preliminary data.</text>
</comment>
<evidence type="ECO:0000313" key="2">
    <source>
        <dbReference type="Proteomes" id="UP000481421"/>
    </source>
</evidence>
<dbReference type="InterPro" id="IPR056912">
    <property type="entry name" value="Phage_JBD30_tail_term-like"/>
</dbReference>
<organism evidence="1 2">
    <name type="scientific">Pseudotabrizicola algicola</name>
    <dbReference type="NCBI Taxonomy" id="2709381"/>
    <lineage>
        <taxon>Bacteria</taxon>
        <taxon>Pseudomonadati</taxon>
        <taxon>Pseudomonadota</taxon>
        <taxon>Alphaproteobacteria</taxon>
        <taxon>Rhodobacterales</taxon>
        <taxon>Paracoccaceae</taxon>
        <taxon>Pseudotabrizicola</taxon>
    </lineage>
</organism>
<dbReference type="Pfam" id="PF23840">
    <property type="entry name" value="Phage_tail_terminator"/>
    <property type="match status" value="1"/>
</dbReference>
<gene>
    <name evidence="1" type="ORF">G3572_15425</name>
</gene>
<reference evidence="1 2" key="1">
    <citation type="submission" date="2020-02" db="EMBL/GenBank/DDBJ databases">
        <title>Rhodobacter algicola sp. nov., isolated from microalga culture.</title>
        <authorList>
            <person name="Park C.-Y."/>
        </authorList>
    </citation>
    <scope>NUCLEOTIDE SEQUENCE [LARGE SCALE GENOMIC DNA]</scope>
    <source>
        <strain evidence="1 2">ETT8</strain>
    </source>
</reference>
<proteinExistence type="predicted"/>
<dbReference type="EMBL" id="JAAIKE010000005">
    <property type="protein sequence ID" value="NEX47603.1"/>
    <property type="molecule type" value="Genomic_DNA"/>
</dbReference>
<dbReference type="AlphaFoldDB" id="A0A6B3RQR9"/>
<name>A0A6B3RQR9_9RHOB</name>
<dbReference type="Proteomes" id="UP000481421">
    <property type="component" value="Unassembled WGS sequence"/>
</dbReference>
<keyword evidence="2" id="KW-1185">Reference proteome</keyword>
<protein>
    <recommendedName>
        <fullName evidence="3">DUF3168 domain-containing protein</fullName>
    </recommendedName>
</protein>
<accession>A0A6B3RQR9</accession>
<evidence type="ECO:0000313" key="1">
    <source>
        <dbReference type="EMBL" id="NEX47603.1"/>
    </source>
</evidence>
<evidence type="ECO:0008006" key="3">
    <source>
        <dbReference type="Google" id="ProtNLM"/>
    </source>
</evidence>
<sequence length="145" mass="15500">MPAVIERLKQRAPLLSNRVYGAAALAALMKADAVPKVTPCAHVLPTGLTGRSDGDAATGAYVQSYDYGFAVVLSLRAHDPLGERAALDEVIPMIMEIANALAGWTPDDDTVGVFVFRRAALASFARGVAIYELNFTLQDQLRTIP</sequence>